<comment type="caution">
    <text evidence="4">The sequence shown here is derived from an EMBL/GenBank/DDBJ whole genome shotgun (WGS) entry which is preliminary data.</text>
</comment>
<dbReference type="Pfam" id="PF14742">
    <property type="entry name" value="GDE_N_bis"/>
    <property type="match status" value="1"/>
</dbReference>
<accession>A0A5B2TD60</accession>
<evidence type="ECO:0000256" key="1">
    <source>
        <dbReference type="SAM" id="MobiDB-lite"/>
    </source>
</evidence>
<evidence type="ECO:0000313" key="5">
    <source>
        <dbReference type="Proteomes" id="UP000322110"/>
    </source>
</evidence>
<dbReference type="EMBL" id="VUKA01000011">
    <property type="protein sequence ID" value="KAA2212089.1"/>
    <property type="molecule type" value="Genomic_DNA"/>
</dbReference>
<dbReference type="InterPro" id="IPR054491">
    <property type="entry name" value="MGH1-like_GH"/>
</dbReference>
<sequence length="719" mass="78690">MMDAPVPMVAAEDNTEPQNSHAMTLKHGESFAVSGPDGELGGGSQGFFHRDTRHLSFLCLRLNGARPMQLSAGLQADNSVLTADLTNPALPDNGFGAPLGRGQLHLRRTRFLWGGTWHERLAIRNFSGAPCRLRLEFHFAADFADLFEVRGRRRALHGEHHRPDFKDNGVHLSYTGLDGIRRQTALCFDPPPRLLEAQRAVHELVLGANGRTTLFLSVRCGEGQELPPRRGFGVALHQSRAARHLSNAKLARVDSNDTLLNAVLRRSVADLSMLVTDTPHGPYPYAGTPWYSTPFGRDALITAWQTLWLDPGLAHGVLHFLAAHQAREVNAENDAEPGKILHEMRQGEMALLGEIPFRHYYGSVDSTPLFIMLAGAYLDRTGDTDTLQGLWPHIEAALGWIDQHGDSDGDGFVEYLRKTPNGLVNQGWKDSHDAIFHDDGSIAEGPIALVELQAYVHAAWLAAARIARALGQATRAIQLETRATELQERFDAAFWDAELGSYVLALDGRKRPCRIRSSNAGHALFGGIARPDRAAQMVRALLEPDAFCGWGIRTVTSRAARFNPMSYHNGSVWPHDNALIAEGFARYGYRQAAMQVFSGLLGAAGHDPAHRLPELFCGFRRRQGEGPTLYPVACSPQAWAAGTPIALLGVCLGLRFDPARRTILLDSPLLPPSVDHLALHNLQLGGGRADILLRRGGNGVQMEVLEQTGGVQVRMLPAA</sequence>
<evidence type="ECO:0000259" key="3">
    <source>
        <dbReference type="Pfam" id="PF22422"/>
    </source>
</evidence>
<feature type="domain" description="Putative glycogen debranching enzyme N-terminal" evidence="2">
    <location>
        <begin position="25"/>
        <end position="216"/>
    </location>
</feature>
<reference evidence="4 5" key="1">
    <citation type="journal article" date="2015" name="Int. J. Syst. Evol. Microbiol.">
        <title>Roseomonas oryzae sp. nov., isolated from paddy rhizosphere soil.</title>
        <authorList>
            <person name="Ramaprasad E.V."/>
            <person name="Sasikala Ch."/>
            <person name="Ramana Ch.V."/>
        </authorList>
    </citation>
    <scope>NUCLEOTIDE SEQUENCE [LARGE SCALE GENOMIC DNA]</scope>
    <source>
        <strain evidence="4 5">KCTC 42542</strain>
    </source>
</reference>
<dbReference type="InterPro" id="IPR008928">
    <property type="entry name" value="6-hairpin_glycosidase_sf"/>
</dbReference>
<name>A0A5B2TD60_9PROT</name>
<organism evidence="4 5">
    <name type="scientific">Teichococcus oryzae</name>
    <dbReference type="NCBI Taxonomy" id="1608942"/>
    <lineage>
        <taxon>Bacteria</taxon>
        <taxon>Pseudomonadati</taxon>
        <taxon>Pseudomonadota</taxon>
        <taxon>Alphaproteobacteria</taxon>
        <taxon>Acetobacterales</taxon>
        <taxon>Roseomonadaceae</taxon>
        <taxon>Roseomonas</taxon>
    </lineage>
</organism>
<proteinExistence type="predicted"/>
<dbReference type="InterPro" id="IPR032856">
    <property type="entry name" value="GDE_N_bis"/>
</dbReference>
<feature type="region of interest" description="Disordered" evidence="1">
    <location>
        <begin position="1"/>
        <end position="20"/>
    </location>
</feature>
<dbReference type="Gene3D" id="1.50.10.10">
    <property type="match status" value="1"/>
</dbReference>
<evidence type="ECO:0000313" key="4">
    <source>
        <dbReference type="EMBL" id="KAA2212089.1"/>
    </source>
</evidence>
<dbReference type="Pfam" id="PF22422">
    <property type="entry name" value="MGH1-like_GH"/>
    <property type="match status" value="1"/>
</dbReference>
<dbReference type="AlphaFoldDB" id="A0A5B2TD60"/>
<feature type="domain" description="Mannosylglycerate hydrolase MGH1-like glycoside hydrolase" evidence="3">
    <location>
        <begin position="298"/>
        <end position="606"/>
    </location>
</feature>
<dbReference type="SUPFAM" id="SSF48208">
    <property type="entry name" value="Six-hairpin glycosidases"/>
    <property type="match status" value="1"/>
</dbReference>
<evidence type="ECO:0000259" key="2">
    <source>
        <dbReference type="Pfam" id="PF14742"/>
    </source>
</evidence>
<keyword evidence="5" id="KW-1185">Reference proteome</keyword>
<gene>
    <name evidence="4" type="ORF">F0Q34_16585</name>
</gene>
<dbReference type="Proteomes" id="UP000322110">
    <property type="component" value="Unassembled WGS sequence"/>
</dbReference>
<dbReference type="InterPro" id="IPR012341">
    <property type="entry name" value="6hp_glycosidase-like_sf"/>
</dbReference>
<dbReference type="GO" id="GO:0005975">
    <property type="term" value="P:carbohydrate metabolic process"/>
    <property type="evidence" value="ECO:0007669"/>
    <property type="project" value="InterPro"/>
</dbReference>
<protein>
    <submittedName>
        <fullName evidence="4">Amylo-alpha-1,6-glucosidase</fullName>
    </submittedName>
</protein>